<comment type="catalytic activity">
    <reaction evidence="16">
        <text>N-(15Z-tetracosenoyl)-ethanolamine + H2O = (15Z)-tetracosenoate + ethanolamine</text>
        <dbReference type="Rhea" id="RHEA:63144"/>
        <dbReference type="ChEBI" id="CHEBI:15377"/>
        <dbReference type="ChEBI" id="CHEBI:32392"/>
        <dbReference type="ChEBI" id="CHEBI:57603"/>
        <dbReference type="ChEBI" id="CHEBI:146187"/>
    </reaction>
    <physiologicalReaction direction="left-to-right" evidence="16">
        <dbReference type="Rhea" id="RHEA:63145"/>
    </physiologicalReaction>
</comment>
<comment type="similarity">
    <text evidence="2">Belongs to the amidase family.</text>
</comment>
<evidence type="ECO:0000256" key="33">
    <source>
        <dbReference type="ARBA" id="ARBA00052906"/>
    </source>
</evidence>
<comment type="catalytic activity">
    <reaction evidence="9">
        <text>2-(5Z,8Z,11Z,14Z-eicosatetraenoyl)-glycerol + H2O = glycerol + (5Z,8Z,11Z,14Z)-eicosatetraenoate + H(+)</text>
        <dbReference type="Rhea" id="RHEA:26132"/>
        <dbReference type="ChEBI" id="CHEBI:15377"/>
        <dbReference type="ChEBI" id="CHEBI:15378"/>
        <dbReference type="ChEBI" id="CHEBI:17754"/>
        <dbReference type="ChEBI" id="CHEBI:32395"/>
        <dbReference type="ChEBI" id="CHEBI:52392"/>
    </reaction>
    <physiologicalReaction direction="left-to-right" evidence="9">
        <dbReference type="Rhea" id="RHEA:26133"/>
    </physiologicalReaction>
</comment>
<dbReference type="InterPro" id="IPR052096">
    <property type="entry name" value="Endocannabinoid_amidase"/>
</dbReference>
<dbReference type="GO" id="GO:0017064">
    <property type="term" value="F:fatty acid amide hydrolase activity"/>
    <property type="evidence" value="ECO:0007669"/>
    <property type="project" value="UniProtKB-EC"/>
</dbReference>
<comment type="catalytic activity">
    <reaction evidence="14">
        <text>1-O-methyl-(5Z,8Z,11Z,14Z)-eicosatetraenoate + H2O = methanol + (5Z,8Z,11Z,14Z)-eicosatetraenoate + H(+)</text>
        <dbReference type="Rhea" id="RHEA:63052"/>
        <dbReference type="ChEBI" id="CHEBI:15377"/>
        <dbReference type="ChEBI" id="CHEBI:15378"/>
        <dbReference type="ChEBI" id="CHEBI:17790"/>
        <dbReference type="ChEBI" id="CHEBI:32395"/>
        <dbReference type="ChEBI" id="CHEBI:78033"/>
    </reaction>
    <physiologicalReaction direction="left-to-right" evidence="14">
        <dbReference type="Rhea" id="RHEA:63053"/>
    </physiologicalReaction>
</comment>
<dbReference type="Proteomes" id="UP001066276">
    <property type="component" value="Chromosome 4_1"/>
</dbReference>
<comment type="catalytic activity">
    <reaction evidence="27">
        <text>(6Z)-octadecenamide + H2O = (6Z)-octadecenoate + NH4(+)</text>
        <dbReference type="Rhea" id="RHEA:63008"/>
        <dbReference type="ChEBI" id="CHEBI:15377"/>
        <dbReference type="ChEBI" id="CHEBI:28938"/>
        <dbReference type="ChEBI" id="CHEBI:32375"/>
        <dbReference type="ChEBI" id="CHEBI:146168"/>
    </reaction>
    <physiologicalReaction direction="left-to-right" evidence="27">
        <dbReference type="Rhea" id="RHEA:63009"/>
    </physiologicalReaction>
</comment>
<dbReference type="PIRSF" id="PIRSF001221">
    <property type="entry name" value="Amidase_fungi"/>
    <property type="match status" value="1"/>
</dbReference>
<dbReference type="GO" id="GO:0004040">
    <property type="term" value="F:amidase activity"/>
    <property type="evidence" value="ECO:0007669"/>
    <property type="project" value="TreeGrafter"/>
</dbReference>
<evidence type="ECO:0000256" key="19">
    <source>
        <dbReference type="ARBA" id="ARBA00051346"/>
    </source>
</evidence>
<dbReference type="InterPro" id="IPR023631">
    <property type="entry name" value="Amidase_dom"/>
</dbReference>
<dbReference type="PROSITE" id="PS00571">
    <property type="entry name" value="AMIDASES"/>
    <property type="match status" value="1"/>
</dbReference>
<accession>A0AAV7T0L1</accession>
<comment type="catalytic activity">
    <reaction evidence="17">
        <text>(5Z,8Z,11Z,14Z)-eicosatetraenamide + H2O = (5Z,8Z,11Z,14Z)-eicosatetraenoate + NH4(+)</text>
        <dbReference type="Rhea" id="RHEA:63016"/>
        <dbReference type="ChEBI" id="CHEBI:15377"/>
        <dbReference type="ChEBI" id="CHEBI:28938"/>
        <dbReference type="ChEBI" id="CHEBI:32395"/>
        <dbReference type="ChEBI" id="CHEBI:137830"/>
    </reaction>
    <physiologicalReaction direction="left-to-right" evidence="17">
        <dbReference type="Rhea" id="RHEA:63017"/>
    </physiologicalReaction>
</comment>
<comment type="catalytic activity">
    <reaction evidence="8">
        <text>(9Z)-octadecenoate + glycine = N-(9Z-octadecenoyl)glycine + H2O</text>
        <dbReference type="Rhea" id="RHEA:51316"/>
        <dbReference type="ChEBI" id="CHEBI:15377"/>
        <dbReference type="ChEBI" id="CHEBI:30823"/>
        <dbReference type="ChEBI" id="CHEBI:57305"/>
        <dbReference type="ChEBI" id="CHEBI:133992"/>
    </reaction>
    <physiologicalReaction direction="right-to-left" evidence="8">
        <dbReference type="Rhea" id="RHEA:51318"/>
    </physiologicalReaction>
</comment>
<evidence type="ECO:0000256" key="12">
    <source>
        <dbReference type="ARBA" id="ARBA00050294"/>
    </source>
</evidence>
<evidence type="ECO:0000256" key="9">
    <source>
        <dbReference type="ARBA" id="ARBA00047476"/>
    </source>
</evidence>
<evidence type="ECO:0000256" key="27">
    <source>
        <dbReference type="ARBA" id="ARBA00052512"/>
    </source>
</evidence>
<evidence type="ECO:0000256" key="37">
    <source>
        <dbReference type="ARBA" id="ARBA00077216"/>
    </source>
</evidence>
<evidence type="ECO:0000256" key="30">
    <source>
        <dbReference type="ARBA" id="ARBA00052709"/>
    </source>
</evidence>
<comment type="catalytic activity">
    <reaction evidence="29">
        <text>N-tricosanoyl-taurine + H2O = tricosanoate + taurine</text>
        <dbReference type="Rhea" id="RHEA:63164"/>
        <dbReference type="ChEBI" id="CHEBI:15377"/>
        <dbReference type="ChEBI" id="CHEBI:79007"/>
        <dbReference type="ChEBI" id="CHEBI:146197"/>
        <dbReference type="ChEBI" id="CHEBI:507393"/>
    </reaction>
    <physiologicalReaction direction="left-to-right" evidence="29">
        <dbReference type="Rhea" id="RHEA:63165"/>
    </physiologicalReaction>
</comment>
<dbReference type="PANTHER" id="PTHR45847:SF8">
    <property type="entry name" value="FATTY ACID AMIDE HYDROLASE-RELATED"/>
    <property type="match status" value="1"/>
</dbReference>
<reference evidence="40" key="1">
    <citation type="journal article" date="2022" name="bioRxiv">
        <title>Sequencing and chromosome-scale assembly of the giantPleurodeles waltlgenome.</title>
        <authorList>
            <person name="Brown T."/>
            <person name="Elewa A."/>
            <person name="Iarovenko S."/>
            <person name="Subramanian E."/>
            <person name="Araus A.J."/>
            <person name="Petzold A."/>
            <person name="Susuki M."/>
            <person name="Suzuki K.-i.T."/>
            <person name="Hayashi T."/>
            <person name="Toyoda A."/>
            <person name="Oliveira C."/>
            <person name="Osipova E."/>
            <person name="Leigh N.D."/>
            <person name="Simon A."/>
            <person name="Yun M.H."/>
        </authorList>
    </citation>
    <scope>NUCLEOTIDE SEQUENCE</scope>
    <source>
        <strain evidence="40">20211129_DDA</strain>
        <tissue evidence="40">Liver</tissue>
    </source>
</reference>
<evidence type="ECO:0000256" key="7">
    <source>
        <dbReference type="ARBA" id="ARBA00023098"/>
    </source>
</evidence>
<keyword evidence="4" id="KW-0597">Phosphoprotein</keyword>
<sequence length="489" mass="53809">MVLDMVVTLVALELHREVNCITDFMQECESQLVELKKQKEKGPLYGIPFSIKKAVACKGYDSSCGLLQFHDVLDQEDCVLIQVLKKQGGIPFVKTNIPQALLNYDNSNPVYGQTLNPLNHKKTTGGSSGGEGAMIGGGGSIIGIGSDMGGSLRFPSSFCGICALNPTASRLSVCGTSVPIDGQTGVQIMMGPMAKDVDSLALFMRALLCEDMFRLDPTVPPMPFKEEIYSSSEPLRIGYYDSMSCFPAVPSMRRAIHETKKLLEEAGHTLVAFSPPELEGGVTEMFCKLIFGDGGSAFADQFKGNILDPHQRESVSLLRIPVFAKKCMAFLLKPWRPRLCSLLKALIKSRSVKDLWANQKVQQDYKQEFIAEWKKLKLDVLLCPMLGPAFNIGYPGRLFAAVCYTVLFTILNFPAGVVPVGAVTEDDERQLKNYTSGYNDNWDTLMKKAVESGGGLPLSVQCVALPWQEELCLRFMKEVETLAAAKKRR</sequence>
<evidence type="ECO:0000256" key="24">
    <source>
        <dbReference type="ARBA" id="ARBA00052337"/>
    </source>
</evidence>
<dbReference type="FunFam" id="3.90.1300.10:FF:000001">
    <property type="entry name" value="Fatty-acid amide hydrolase 1"/>
    <property type="match status" value="1"/>
</dbReference>
<dbReference type="Pfam" id="PF01425">
    <property type="entry name" value="Amidase"/>
    <property type="match status" value="1"/>
</dbReference>
<evidence type="ECO:0000256" key="18">
    <source>
        <dbReference type="ARBA" id="ARBA00051311"/>
    </source>
</evidence>
<organism evidence="40 41">
    <name type="scientific">Pleurodeles waltl</name>
    <name type="common">Iberian ribbed newt</name>
    <dbReference type="NCBI Taxonomy" id="8319"/>
    <lineage>
        <taxon>Eukaryota</taxon>
        <taxon>Metazoa</taxon>
        <taxon>Chordata</taxon>
        <taxon>Craniata</taxon>
        <taxon>Vertebrata</taxon>
        <taxon>Euteleostomi</taxon>
        <taxon>Amphibia</taxon>
        <taxon>Batrachia</taxon>
        <taxon>Caudata</taxon>
        <taxon>Salamandroidea</taxon>
        <taxon>Salamandridae</taxon>
        <taxon>Pleurodelinae</taxon>
        <taxon>Pleurodeles</taxon>
    </lineage>
</organism>
<evidence type="ECO:0000313" key="41">
    <source>
        <dbReference type="Proteomes" id="UP001066276"/>
    </source>
</evidence>
<feature type="active site" description="Charge relay system" evidence="38">
    <location>
        <position position="52"/>
    </location>
</feature>
<evidence type="ECO:0000256" key="29">
    <source>
        <dbReference type="ARBA" id="ARBA00052634"/>
    </source>
</evidence>
<evidence type="ECO:0000256" key="16">
    <source>
        <dbReference type="ARBA" id="ARBA00050992"/>
    </source>
</evidence>
<evidence type="ECO:0000256" key="1">
    <source>
        <dbReference type="ARBA" id="ARBA00000208"/>
    </source>
</evidence>
<comment type="catalytic activity">
    <reaction evidence="24">
        <text>(9Z,12Z,15Z)-octadecatrienamide + H2O = (9Z,12Z,15Z)-octadecatrienoate + NH4(+)</text>
        <dbReference type="Rhea" id="RHEA:62976"/>
        <dbReference type="ChEBI" id="CHEBI:15377"/>
        <dbReference type="ChEBI" id="CHEBI:28938"/>
        <dbReference type="ChEBI" id="CHEBI:32387"/>
        <dbReference type="ChEBI" id="CHEBI:142684"/>
    </reaction>
    <physiologicalReaction direction="left-to-right" evidence="24">
        <dbReference type="Rhea" id="RHEA:62977"/>
    </physiologicalReaction>
</comment>
<keyword evidence="6" id="KW-0442">Lipid degradation</keyword>
<protein>
    <recommendedName>
        <fullName evidence="34">Fatty-acid amide hydrolase 1</fullName>
        <ecNumber evidence="3">3.5.1.99</ecNumber>
    </recommendedName>
    <alternativeName>
        <fullName evidence="37">Anandamide amidohydrolase 1</fullName>
    </alternativeName>
    <alternativeName>
        <fullName evidence="35">Fatty acid ester hydrolase</fullName>
    </alternativeName>
    <alternativeName>
        <fullName evidence="36">Oleamide hydrolase 1</fullName>
    </alternativeName>
</protein>
<evidence type="ECO:0000256" key="14">
    <source>
        <dbReference type="ARBA" id="ARBA00050481"/>
    </source>
</evidence>
<evidence type="ECO:0000256" key="15">
    <source>
        <dbReference type="ARBA" id="ARBA00050766"/>
    </source>
</evidence>
<evidence type="ECO:0000256" key="8">
    <source>
        <dbReference type="ARBA" id="ARBA00047450"/>
    </source>
</evidence>
<comment type="catalytic activity">
    <reaction evidence="20">
        <text>N-octadecanoyl ethanolamine + H2O = octadecanoate + ethanolamine</text>
        <dbReference type="Rhea" id="RHEA:63124"/>
        <dbReference type="ChEBI" id="CHEBI:15377"/>
        <dbReference type="ChEBI" id="CHEBI:25629"/>
        <dbReference type="ChEBI" id="CHEBI:57603"/>
        <dbReference type="ChEBI" id="CHEBI:85299"/>
    </reaction>
    <physiologicalReaction direction="left-to-right" evidence="20">
        <dbReference type="Rhea" id="RHEA:63125"/>
    </physiologicalReaction>
</comment>
<evidence type="ECO:0000313" key="40">
    <source>
        <dbReference type="EMBL" id="KAJ1169861.1"/>
    </source>
</evidence>
<keyword evidence="41" id="KW-1185">Reference proteome</keyword>
<evidence type="ECO:0000256" key="3">
    <source>
        <dbReference type="ARBA" id="ARBA00012112"/>
    </source>
</evidence>
<dbReference type="PANTHER" id="PTHR45847">
    <property type="entry name" value="FATTY ACID AMIDE HYDROLASE"/>
    <property type="match status" value="1"/>
</dbReference>
<evidence type="ECO:0000256" key="23">
    <source>
        <dbReference type="ARBA" id="ARBA00052289"/>
    </source>
</evidence>
<evidence type="ECO:0000256" key="20">
    <source>
        <dbReference type="ARBA" id="ARBA00051454"/>
    </source>
</evidence>
<evidence type="ECO:0000259" key="39">
    <source>
        <dbReference type="Pfam" id="PF01425"/>
    </source>
</evidence>
<dbReference type="Gene3D" id="3.90.1300.10">
    <property type="entry name" value="Amidase signature (AS) domain"/>
    <property type="match status" value="1"/>
</dbReference>
<keyword evidence="7" id="KW-0443">Lipid metabolism</keyword>
<evidence type="ECO:0000256" key="10">
    <source>
        <dbReference type="ARBA" id="ARBA00048052"/>
    </source>
</evidence>
<keyword evidence="5" id="KW-0378">Hydrolase</keyword>
<evidence type="ECO:0000256" key="4">
    <source>
        <dbReference type="ARBA" id="ARBA00022553"/>
    </source>
</evidence>
<comment type="catalytic activity">
    <reaction evidence="21">
        <text>N-tetracosanoyl-taurine + H2O = tetracosanoate + taurine</text>
        <dbReference type="Rhea" id="RHEA:63140"/>
        <dbReference type="ChEBI" id="CHEBI:15377"/>
        <dbReference type="ChEBI" id="CHEBI:31014"/>
        <dbReference type="ChEBI" id="CHEBI:132049"/>
        <dbReference type="ChEBI" id="CHEBI:507393"/>
    </reaction>
    <physiologicalReaction direction="left-to-right" evidence="21">
        <dbReference type="Rhea" id="RHEA:63141"/>
    </physiologicalReaction>
</comment>
<feature type="domain" description="Amidase" evidence="39">
    <location>
        <begin position="14"/>
        <end position="473"/>
    </location>
</feature>
<evidence type="ECO:0000256" key="22">
    <source>
        <dbReference type="ARBA" id="ARBA00051914"/>
    </source>
</evidence>
<comment type="catalytic activity">
    <reaction evidence="23">
        <text>N-(9Z-octadecenoyl)-taurine + H2O = taurine + (9Z)-octadecenoate</text>
        <dbReference type="Rhea" id="RHEA:63148"/>
        <dbReference type="ChEBI" id="CHEBI:15377"/>
        <dbReference type="ChEBI" id="CHEBI:30823"/>
        <dbReference type="ChEBI" id="CHEBI:146191"/>
        <dbReference type="ChEBI" id="CHEBI:507393"/>
    </reaction>
    <physiologicalReaction direction="left-to-right" evidence="23">
        <dbReference type="Rhea" id="RHEA:63149"/>
    </physiologicalReaction>
</comment>
<comment type="catalytic activity">
    <reaction evidence="13">
        <text>(11Z,14Z)-eicosadienamide + H2O = (11Z,14Z)-eicosadienoate + NH4(+)</text>
        <dbReference type="Rhea" id="RHEA:63004"/>
        <dbReference type="ChEBI" id="CHEBI:15377"/>
        <dbReference type="ChEBI" id="CHEBI:28938"/>
        <dbReference type="ChEBI" id="CHEBI:77220"/>
        <dbReference type="ChEBI" id="CHEBI:146165"/>
    </reaction>
    <physiologicalReaction direction="left-to-right" evidence="13">
        <dbReference type="Rhea" id="RHEA:63005"/>
    </physiologicalReaction>
</comment>
<evidence type="ECO:0000256" key="34">
    <source>
        <dbReference type="ARBA" id="ARBA00073178"/>
    </source>
</evidence>
<evidence type="ECO:0000256" key="26">
    <source>
        <dbReference type="ARBA" id="ARBA00052458"/>
    </source>
</evidence>
<evidence type="ECO:0000256" key="5">
    <source>
        <dbReference type="ARBA" id="ARBA00022801"/>
    </source>
</evidence>
<dbReference type="EC" id="3.5.1.99" evidence="3"/>
<comment type="catalytic activity">
    <reaction evidence="12">
        <text>N-(5Z,8Z,11Z,14Z-eicosatetraenoyl)-L-serine + H2O = (5Z,8Z,11Z,14Z)-eicosatetraenoate + L-serine</text>
        <dbReference type="Rhea" id="RHEA:64116"/>
        <dbReference type="ChEBI" id="CHEBI:15377"/>
        <dbReference type="ChEBI" id="CHEBI:32395"/>
        <dbReference type="ChEBI" id="CHEBI:33384"/>
        <dbReference type="ChEBI" id="CHEBI:149697"/>
    </reaction>
    <physiologicalReaction direction="left-to-right" evidence="12">
        <dbReference type="Rhea" id="RHEA:64117"/>
    </physiologicalReaction>
</comment>
<evidence type="ECO:0000256" key="6">
    <source>
        <dbReference type="ARBA" id="ARBA00022963"/>
    </source>
</evidence>
<comment type="catalytic activity">
    <reaction evidence="19">
        <text>N-(9Z-hexadecenoyl) ethanolamine + H2O = (9Z)-hexadecenoate + ethanolamine</text>
        <dbReference type="Rhea" id="RHEA:35563"/>
        <dbReference type="ChEBI" id="CHEBI:15377"/>
        <dbReference type="ChEBI" id="CHEBI:32372"/>
        <dbReference type="ChEBI" id="CHEBI:57603"/>
        <dbReference type="ChEBI" id="CHEBI:71465"/>
    </reaction>
    <physiologicalReaction direction="left-to-right" evidence="19">
        <dbReference type="Rhea" id="RHEA:35564"/>
    </physiologicalReaction>
</comment>
<evidence type="ECO:0000256" key="21">
    <source>
        <dbReference type="ARBA" id="ARBA00051492"/>
    </source>
</evidence>
<name>A0AAV7T0L1_PLEWA</name>
<comment type="catalytic activity">
    <reaction evidence="28">
        <text>N-(15Z-tetracosenoyl)-taurine + H2O = (15Z)-tetracosenoate + taurine</text>
        <dbReference type="Rhea" id="RHEA:63160"/>
        <dbReference type="ChEBI" id="CHEBI:15377"/>
        <dbReference type="ChEBI" id="CHEBI:32392"/>
        <dbReference type="ChEBI" id="CHEBI:146198"/>
        <dbReference type="ChEBI" id="CHEBI:507393"/>
    </reaction>
    <physiologicalReaction direction="left-to-right" evidence="28">
        <dbReference type="Rhea" id="RHEA:63161"/>
    </physiologicalReaction>
</comment>
<comment type="catalytic activity">
    <reaction evidence="25">
        <text>(9Z,12Z)-octadecadienamide + H2O = (9Z,12Z)-octadecadienoate + NH4(+)</text>
        <dbReference type="Rhea" id="RHEA:63020"/>
        <dbReference type="ChEBI" id="CHEBI:15377"/>
        <dbReference type="ChEBI" id="CHEBI:28938"/>
        <dbReference type="ChEBI" id="CHEBI:30245"/>
        <dbReference type="ChEBI" id="CHEBI:82984"/>
    </reaction>
    <physiologicalReaction direction="left-to-right" evidence="25">
        <dbReference type="Rhea" id="RHEA:63021"/>
    </physiologicalReaction>
</comment>
<evidence type="ECO:0000256" key="32">
    <source>
        <dbReference type="ARBA" id="ARBA00052857"/>
    </source>
</evidence>
<proteinExistence type="inferred from homology"/>
<dbReference type="SUPFAM" id="SSF75304">
    <property type="entry name" value="Amidase signature (AS) enzymes"/>
    <property type="match status" value="1"/>
</dbReference>
<feature type="active site" description="Acyl-ester intermediate" evidence="38">
    <location>
        <position position="151"/>
    </location>
</feature>
<evidence type="ECO:0000256" key="2">
    <source>
        <dbReference type="ARBA" id="ARBA00009199"/>
    </source>
</evidence>
<comment type="catalytic activity">
    <reaction evidence="32">
        <text>(8Z,11Z,14Z)-eicosatrienamide + H2O = (8Z,11Z,14Z)-eicosatrienoate + NH4(+)</text>
        <dbReference type="Rhea" id="RHEA:62996"/>
        <dbReference type="ChEBI" id="CHEBI:15377"/>
        <dbReference type="ChEBI" id="CHEBI:28938"/>
        <dbReference type="ChEBI" id="CHEBI:71589"/>
        <dbReference type="ChEBI" id="CHEBI:146163"/>
    </reaction>
    <physiologicalReaction direction="left-to-right" evidence="32">
        <dbReference type="Rhea" id="RHEA:62997"/>
    </physiologicalReaction>
</comment>
<gene>
    <name evidence="40" type="ORF">NDU88_001749</name>
</gene>
<comment type="caution">
    <text evidence="40">The sequence shown here is derived from an EMBL/GenBank/DDBJ whole genome shotgun (WGS) entry which is preliminary data.</text>
</comment>
<dbReference type="GO" id="GO:0009062">
    <property type="term" value="P:fatty acid catabolic process"/>
    <property type="evidence" value="ECO:0007669"/>
    <property type="project" value="TreeGrafter"/>
</dbReference>
<feature type="active site" description="Charge relay system" evidence="38">
    <location>
        <position position="127"/>
    </location>
</feature>
<evidence type="ECO:0000256" key="35">
    <source>
        <dbReference type="ARBA" id="ARBA00077111"/>
    </source>
</evidence>
<dbReference type="InterPro" id="IPR020556">
    <property type="entry name" value="Amidase_CS"/>
</dbReference>
<dbReference type="InterPro" id="IPR036928">
    <property type="entry name" value="AS_sf"/>
</dbReference>
<comment type="catalytic activity">
    <reaction evidence="10">
        <text>N-(9Z-octadecenoyl) ethanolamine + H2O = ethanolamine + (9Z)-octadecenoate</text>
        <dbReference type="Rhea" id="RHEA:45060"/>
        <dbReference type="ChEBI" id="CHEBI:15377"/>
        <dbReference type="ChEBI" id="CHEBI:30823"/>
        <dbReference type="ChEBI" id="CHEBI:57603"/>
        <dbReference type="ChEBI" id="CHEBI:71466"/>
    </reaction>
    <physiologicalReaction direction="left-to-right" evidence="10">
        <dbReference type="Rhea" id="RHEA:45061"/>
    </physiologicalReaction>
</comment>
<evidence type="ECO:0000256" key="11">
    <source>
        <dbReference type="ARBA" id="ARBA00048606"/>
    </source>
</evidence>
<evidence type="ECO:0000256" key="28">
    <source>
        <dbReference type="ARBA" id="ARBA00052514"/>
    </source>
</evidence>
<evidence type="ECO:0000256" key="36">
    <source>
        <dbReference type="ARBA" id="ARBA00077157"/>
    </source>
</evidence>
<evidence type="ECO:0000256" key="38">
    <source>
        <dbReference type="PIRSR" id="PIRSR001221-1"/>
    </source>
</evidence>
<comment type="catalytic activity">
    <reaction evidence="1">
        <text>(9Z)-octadecenamide + H2O = (9Z)-octadecenoate + NH4(+)</text>
        <dbReference type="Rhea" id="RHEA:26506"/>
        <dbReference type="ChEBI" id="CHEBI:15377"/>
        <dbReference type="ChEBI" id="CHEBI:28938"/>
        <dbReference type="ChEBI" id="CHEBI:30823"/>
        <dbReference type="ChEBI" id="CHEBI:116314"/>
        <dbReference type="EC" id="3.5.1.99"/>
    </reaction>
    <physiologicalReaction direction="left-to-right" evidence="1">
        <dbReference type="Rhea" id="RHEA:26507"/>
    </physiologicalReaction>
</comment>
<comment type="catalytic activity">
    <reaction evidence="15">
        <text>tetradecamide + H2O = tetradecanoate + NH4(+)</text>
        <dbReference type="Rhea" id="RHEA:62992"/>
        <dbReference type="ChEBI" id="CHEBI:15377"/>
        <dbReference type="ChEBI" id="CHEBI:28938"/>
        <dbReference type="ChEBI" id="CHEBI:30807"/>
        <dbReference type="ChEBI" id="CHEBI:137125"/>
    </reaction>
    <physiologicalReaction direction="left-to-right" evidence="15">
        <dbReference type="Rhea" id="RHEA:62993"/>
    </physiologicalReaction>
</comment>
<comment type="catalytic activity">
    <reaction evidence="31">
        <text>(11Z,14Z,17Z)-eicosatrienamide + H2O = (11Z,14Z,17Z)-eicosatrienoate + NH4(+)</text>
        <dbReference type="Rhea" id="RHEA:63000"/>
        <dbReference type="ChEBI" id="CHEBI:15377"/>
        <dbReference type="ChEBI" id="CHEBI:28938"/>
        <dbReference type="ChEBI" id="CHEBI:77223"/>
        <dbReference type="ChEBI" id="CHEBI:146164"/>
    </reaction>
    <physiologicalReaction direction="left-to-right" evidence="31">
        <dbReference type="Rhea" id="RHEA:63001"/>
    </physiologicalReaction>
</comment>
<comment type="catalytic activity">
    <reaction evidence="18">
        <text>(11Z)-eicosenamide + H2O = (11Z)-eicosenoate + NH4(+)</text>
        <dbReference type="Rhea" id="RHEA:63120"/>
        <dbReference type="ChEBI" id="CHEBI:15377"/>
        <dbReference type="ChEBI" id="CHEBI:28938"/>
        <dbReference type="ChEBI" id="CHEBI:32426"/>
        <dbReference type="ChEBI" id="CHEBI:146167"/>
    </reaction>
    <physiologicalReaction direction="left-to-right" evidence="18">
        <dbReference type="Rhea" id="RHEA:63121"/>
    </physiologicalReaction>
</comment>
<dbReference type="EMBL" id="JANPWB010000007">
    <property type="protein sequence ID" value="KAJ1169861.1"/>
    <property type="molecule type" value="Genomic_DNA"/>
</dbReference>
<dbReference type="AlphaFoldDB" id="A0AAV7T0L1"/>
<comment type="catalytic activity">
    <reaction evidence="33">
        <text>(15Z)-tetracosenamide + H2O = (15Z)-tetracosenoate + NH4(+)</text>
        <dbReference type="Rhea" id="RHEA:63028"/>
        <dbReference type="ChEBI" id="CHEBI:15377"/>
        <dbReference type="ChEBI" id="CHEBI:28938"/>
        <dbReference type="ChEBI" id="CHEBI:32392"/>
        <dbReference type="ChEBI" id="CHEBI:146166"/>
    </reaction>
    <physiologicalReaction direction="left-to-right" evidence="33">
        <dbReference type="Rhea" id="RHEA:63029"/>
    </physiologicalReaction>
</comment>
<comment type="catalytic activity">
    <reaction evidence="22">
        <text>N-docosanoyl-taurine + H2O = docosanoate + taurine</text>
        <dbReference type="Rhea" id="RHEA:63156"/>
        <dbReference type="ChEBI" id="CHEBI:15377"/>
        <dbReference type="ChEBI" id="CHEBI:23858"/>
        <dbReference type="ChEBI" id="CHEBI:146196"/>
        <dbReference type="ChEBI" id="CHEBI:507393"/>
    </reaction>
    <physiologicalReaction direction="left-to-right" evidence="22">
        <dbReference type="Rhea" id="RHEA:63157"/>
    </physiologicalReaction>
</comment>
<evidence type="ECO:0000256" key="13">
    <source>
        <dbReference type="ARBA" id="ARBA00050403"/>
    </source>
</evidence>
<evidence type="ECO:0000256" key="17">
    <source>
        <dbReference type="ARBA" id="ARBA00051200"/>
    </source>
</evidence>
<evidence type="ECO:0000256" key="31">
    <source>
        <dbReference type="ARBA" id="ARBA00052818"/>
    </source>
</evidence>
<evidence type="ECO:0000256" key="25">
    <source>
        <dbReference type="ARBA" id="ARBA00052426"/>
    </source>
</evidence>
<comment type="catalytic activity">
    <reaction evidence="30">
        <text>N-(5Z,8Z,11Z,14Z)-eicosatetraenoyl-glycine + H2O = (5Z,8Z,11Z,14Z)-eicosatetraenoate + glycine</text>
        <dbReference type="Rhea" id="RHEA:64108"/>
        <dbReference type="ChEBI" id="CHEBI:15377"/>
        <dbReference type="ChEBI" id="CHEBI:32395"/>
        <dbReference type="ChEBI" id="CHEBI:57305"/>
        <dbReference type="ChEBI" id="CHEBI:59002"/>
    </reaction>
    <physiologicalReaction direction="left-to-right" evidence="30">
        <dbReference type="Rhea" id="RHEA:64109"/>
    </physiologicalReaction>
</comment>
<comment type="catalytic activity">
    <reaction evidence="26">
        <text>N-docosanoyl-ethanolamine + H2O = docosanoate + ethanolamine</text>
        <dbReference type="Rhea" id="RHEA:63128"/>
        <dbReference type="ChEBI" id="CHEBI:15377"/>
        <dbReference type="ChEBI" id="CHEBI:23858"/>
        <dbReference type="ChEBI" id="CHEBI:57603"/>
        <dbReference type="ChEBI" id="CHEBI:146186"/>
    </reaction>
    <physiologicalReaction direction="left-to-right" evidence="26">
        <dbReference type="Rhea" id="RHEA:63129"/>
    </physiologicalReaction>
</comment>
<comment type="catalytic activity">
    <reaction evidence="11">
        <text>N-(5Z,8Z,11Z,14Z-eicosatetraenoyl)-ethanolamine + H2O = ethanolamine + (5Z,8Z,11Z,14Z)-eicosatetraenoate</text>
        <dbReference type="Rhea" id="RHEA:26136"/>
        <dbReference type="ChEBI" id="CHEBI:2700"/>
        <dbReference type="ChEBI" id="CHEBI:15377"/>
        <dbReference type="ChEBI" id="CHEBI:32395"/>
        <dbReference type="ChEBI" id="CHEBI:57603"/>
        <dbReference type="EC" id="3.5.1.99"/>
    </reaction>
    <physiologicalReaction direction="left-to-right" evidence="11">
        <dbReference type="Rhea" id="RHEA:26137"/>
    </physiologicalReaction>
</comment>